<gene>
    <name evidence="9" type="ORF">ACD_4C00116G0001</name>
</gene>
<dbReference type="EMBL" id="AMFJ01000632">
    <property type="protein sequence ID" value="EKE26922.1"/>
    <property type="molecule type" value="Genomic_DNA"/>
</dbReference>
<dbReference type="GO" id="GO:0004427">
    <property type="term" value="F:inorganic diphosphate phosphatase activity"/>
    <property type="evidence" value="ECO:0007669"/>
    <property type="project" value="UniProtKB-EC"/>
</dbReference>
<dbReference type="InterPro" id="IPR001667">
    <property type="entry name" value="DDH_dom"/>
</dbReference>
<dbReference type="NCBIfam" id="NF003877">
    <property type="entry name" value="PRK05427.1"/>
    <property type="match status" value="1"/>
</dbReference>
<dbReference type="SUPFAM" id="SSF64182">
    <property type="entry name" value="DHH phosphoesterases"/>
    <property type="match status" value="1"/>
</dbReference>
<dbReference type="PANTHER" id="PTHR47618">
    <property type="entry name" value="BIFUNCTIONAL OLIGORIBONUCLEASE AND PAP PHOSPHATASE NRNA"/>
    <property type="match status" value="1"/>
</dbReference>
<reference evidence="9" key="1">
    <citation type="journal article" date="2012" name="Science">
        <title>Fermentation, hydrogen, and sulfur metabolism in multiple uncultivated bacterial phyla.</title>
        <authorList>
            <person name="Wrighton K.C."/>
            <person name="Thomas B.C."/>
            <person name="Sharon I."/>
            <person name="Miller C.S."/>
            <person name="Castelle C.J."/>
            <person name="VerBerkmoes N.C."/>
            <person name="Wilkins M.J."/>
            <person name="Hettich R.L."/>
            <person name="Lipton M.S."/>
            <person name="Williams K.H."/>
            <person name="Long P.E."/>
            <person name="Banfield J.F."/>
        </authorList>
    </citation>
    <scope>NUCLEOTIDE SEQUENCE [LARGE SCALE GENOMIC DNA]</scope>
</reference>
<evidence type="ECO:0000256" key="7">
    <source>
        <dbReference type="ARBA" id="ARBA00047820"/>
    </source>
</evidence>
<keyword evidence="4" id="KW-0378">Hydrolase</keyword>
<dbReference type="InterPro" id="IPR051319">
    <property type="entry name" value="Oligoribo/pAp-PDE_c-di-AMP_PDE"/>
</dbReference>
<dbReference type="InterPro" id="IPR038763">
    <property type="entry name" value="DHH_sf"/>
</dbReference>
<dbReference type="Gene3D" id="3.10.310.20">
    <property type="entry name" value="DHHA2 domain"/>
    <property type="match status" value="1"/>
</dbReference>
<evidence type="ECO:0000256" key="5">
    <source>
        <dbReference type="ARBA" id="ARBA00023211"/>
    </source>
</evidence>
<evidence type="ECO:0000256" key="1">
    <source>
        <dbReference type="ARBA" id="ARBA00001936"/>
    </source>
</evidence>
<dbReference type="Gene3D" id="3.90.1640.10">
    <property type="entry name" value="inorganic pyrophosphatase (n-terminal core)"/>
    <property type="match status" value="1"/>
</dbReference>
<dbReference type="GO" id="GO:0005737">
    <property type="term" value="C:cytoplasm"/>
    <property type="evidence" value="ECO:0007669"/>
    <property type="project" value="InterPro"/>
</dbReference>
<evidence type="ECO:0000256" key="2">
    <source>
        <dbReference type="ARBA" id="ARBA00012146"/>
    </source>
</evidence>
<comment type="caution">
    <text evidence="9">The sequence shown here is derived from an EMBL/GenBank/DDBJ whole genome shotgun (WGS) entry which is preliminary data.</text>
</comment>
<evidence type="ECO:0000256" key="3">
    <source>
        <dbReference type="ARBA" id="ARBA00022723"/>
    </source>
</evidence>
<feature type="domain" description="DHHA2" evidence="8">
    <location>
        <begin position="181"/>
        <end position="308"/>
    </location>
</feature>
<dbReference type="EC" id="3.6.1.1" evidence="2"/>
<comment type="cofactor">
    <cofactor evidence="1">
        <name>Mn(2+)</name>
        <dbReference type="ChEBI" id="CHEBI:29035"/>
    </cofactor>
</comment>
<dbReference type="PANTHER" id="PTHR47618:SF1">
    <property type="entry name" value="BIFUNCTIONAL OLIGORIBONUCLEASE AND PAP PHOSPHATASE NRNA"/>
    <property type="match status" value="1"/>
</dbReference>
<dbReference type="FunFam" id="3.90.1640.10:FF:000001">
    <property type="entry name" value="Probable manganese-dependent inorganic pyrophosphatase"/>
    <property type="match status" value="1"/>
</dbReference>
<dbReference type="AlphaFoldDB" id="K2FYE8"/>
<keyword evidence="5" id="KW-0464">Manganese</keyword>
<evidence type="ECO:0000313" key="9">
    <source>
        <dbReference type="EMBL" id="EKE26922.1"/>
    </source>
</evidence>
<name>K2FYE8_9BACT</name>
<dbReference type="SMART" id="SM01131">
    <property type="entry name" value="DHHA2"/>
    <property type="match status" value="1"/>
</dbReference>
<accession>K2FYE8</accession>
<sequence length="311" mass="36228">MDKIHVIWHQFPDTDATISSIVFAEYLKYKWKKAAPYKLGNLNNETKFILNYVWSEVPETIKSLPAWSKVALVDHNERAQTIENIWDLEIHSIVDHHKIGNLATENPIFIRTEKLCSTSSVIYKMMKEEGITPNKEHAILIISAILSDSLHFRSPTTQDEDKFIVEELNEIAKIPNLEEYAMEMFKAKSDLWDISIEELIKIDYKEFEVNGKKLWVGSVETTNPNYSLSRKTEIISGMQKIKKEAKLDFIMLSVIDILNEKNITILSDETDSKVIRDIFWTDITDNLVDLWPRISRKKQVIPELTAYFNKY</sequence>
<dbReference type="GO" id="GO:0046872">
    <property type="term" value="F:metal ion binding"/>
    <property type="evidence" value="ECO:0007669"/>
    <property type="project" value="UniProtKB-KW"/>
</dbReference>
<keyword evidence="3" id="KW-0479">Metal-binding</keyword>
<proteinExistence type="predicted"/>
<dbReference type="InterPro" id="IPR004097">
    <property type="entry name" value="DHHA2"/>
</dbReference>
<evidence type="ECO:0000256" key="4">
    <source>
        <dbReference type="ARBA" id="ARBA00022801"/>
    </source>
</evidence>
<dbReference type="Pfam" id="PF01368">
    <property type="entry name" value="DHH"/>
    <property type="match status" value="1"/>
</dbReference>
<comment type="catalytic activity">
    <reaction evidence="7">
        <text>diphosphate + H2O = 2 phosphate + H(+)</text>
        <dbReference type="Rhea" id="RHEA:24576"/>
        <dbReference type="ChEBI" id="CHEBI:15377"/>
        <dbReference type="ChEBI" id="CHEBI:15378"/>
        <dbReference type="ChEBI" id="CHEBI:33019"/>
        <dbReference type="ChEBI" id="CHEBI:43474"/>
        <dbReference type="EC" id="3.6.1.1"/>
    </reaction>
</comment>
<dbReference type="InterPro" id="IPR038222">
    <property type="entry name" value="DHHA2_dom_sf"/>
</dbReference>
<dbReference type="Pfam" id="PF02833">
    <property type="entry name" value="DHHA2"/>
    <property type="match status" value="1"/>
</dbReference>
<protein>
    <recommendedName>
        <fullName evidence="2">inorganic diphosphatase</fullName>
        <ecNumber evidence="2">3.6.1.1</ecNumber>
    </recommendedName>
    <alternativeName>
        <fullName evidence="6">Pyrophosphate phospho-hydrolase</fullName>
    </alternativeName>
</protein>
<organism evidence="9">
    <name type="scientific">uncultured bacterium</name>
    <name type="common">gcode 4</name>
    <dbReference type="NCBI Taxonomy" id="1234023"/>
    <lineage>
        <taxon>Bacteria</taxon>
        <taxon>environmental samples</taxon>
    </lineage>
</organism>
<evidence type="ECO:0000259" key="8">
    <source>
        <dbReference type="SMART" id="SM01131"/>
    </source>
</evidence>
<evidence type="ECO:0000256" key="6">
    <source>
        <dbReference type="ARBA" id="ARBA00032535"/>
    </source>
</evidence>